<comment type="caution">
    <text evidence="2">The sequence shown here is derived from an EMBL/GenBank/DDBJ whole genome shotgun (WGS) entry which is preliminary data.</text>
</comment>
<evidence type="ECO:0000256" key="1">
    <source>
        <dbReference type="SAM" id="SignalP"/>
    </source>
</evidence>
<name>A0ABU4Y7L7_9HYPH</name>
<sequence>MKATALAILLIATTTAGLAAAYPMAAAIACPSCLGFKKPSGQVYAEDGMAAQQQAAVLQTIAMARDWLRQFYGTTGSDPEIFVCGDDDCYRKIGGGKSHGMALLNLALFLSPEGMTATIASHEMSHIELHTRIGLIKTFRRDVPQWFDEGVAVLVSDDGRYLRPKSSPDRCLVEPDGALPTTRSAWIESAASTNLYAKAACRVSRWIASRGGSPAVTRLLQNIVAGESFEMAY</sequence>
<dbReference type="EMBL" id="JAVIIW010000039">
    <property type="protein sequence ID" value="MDX8481912.1"/>
    <property type="molecule type" value="Genomic_DNA"/>
</dbReference>
<organism evidence="2 3">
    <name type="scientific">Mesorhizobium album</name>
    <dbReference type="NCBI Taxonomy" id="3072314"/>
    <lineage>
        <taxon>Bacteria</taxon>
        <taxon>Pseudomonadati</taxon>
        <taxon>Pseudomonadota</taxon>
        <taxon>Alphaproteobacteria</taxon>
        <taxon>Hyphomicrobiales</taxon>
        <taxon>Phyllobacteriaceae</taxon>
        <taxon>Mesorhizobium</taxon>
    </lineage>
</organism>
<feature type="signal peptide" evidence="1">
    <location>
        <begin position="1"/>
        <end position="21"/>
    </location>
</feature>
<feature type="chain" id="PRO_5046472398" description="Peptidase M48 domain-containing protein" evidence="1">
    <location>
        <begin position="22"/>
        <end position="233"/>
    </location>
</feature>
<proteinExistence type="predicted"/>
<dbReference type="PROSITE" id="PS51257">
    <property type="entry name" value="PROKAR_LIPOPROTEIN"/>
    <property type="match status" value="1"/>
</dbReference>
<gene>
    <name evidence="2" type="ORF">RFN28_26115</name>
</gene>
<keyword evidence="3" id="KW-1185">Reference proteome</keyword>
<protein>
    <recommendedName>
        <fullName evidence="4">Peptidase M48 domain-containing protein</fullName>
    </recommendedName>
</protein>
<dbReference type="Proteomes" id="UP001287059">
    <property type="component" value="Unassembled WGS sequence"/>
</dbReference>
<evidence type="ECO:0000313" key="3">
    <source>
        <dbReference type="Proteomes" id="UP001287059"/>
    </source>
</evidence>
<evidence type="ECO:0000313" key="2">
    <source>
        <dbReference type="EMBL" id="MDX8481912.1"/>
    </source>
</evidence>
<accession>A0ABU4Y7L7</accession>
<keyword evidence="1" id="KW-0732">Signal</keyword>
<reference evidence="2 3" key="1">
    <citation type="submission" date="2023-08" db="EMBL/GenBank/DDBJ databases">
        <title>Implementing the SeqCode for naming new Mesorhizobium species isolated from Vachellia karroo root nodules.</title>
        <authorList>
            <person name="Van Lill M."/>
        </authorList>
    </citation>
    <scope>NUCLEOTIDE SEQUENCE [LARGE SCALE GENOMIC DNA]</scope>
    <source>
        <strain evidence="2 3">VK24D</strain>
    </source>
</reference>
<evidence type="ECO:0008006" key="4">
    <source>
        <dbReference type="Google" id="ProtNLM"/>
    </source>
</evidence>